<name>A0A0E9SKG2_ANGAN</name>
<evidence type="ECO:0000313" key="1">
    <source>
        <dbReference type="EMBL" id="JAH41859.1"/>
    </source>
</evidence>
<organism evidence="1">
    <name type="scientific">Anguilla anguilla</name>
    <name type="common">European freshwater eel</name>
    <name type="synonym">Muraena anguilla</name>
    <dbReference type="NCBI Taxonomy" id="7936"/>
    <lineage>
        <taxon>Eukaryota</taxon>
        <taxon>Metazoa</taxon>
        <taxon>Chordata</taxon>
        <taxon>Craniata</taxon>
        <taxon>Vertebrata</taxon>
        <taxon>Euteleostomi</taxon>
        <taxon>Actinopterygii</taxon>
        <taxon>Neopterygii</taxon>
        <taxon>Teleostei</taxon>
        <taxon>Anguilliformes</taxon>
        <taxon>Anguillidae</taxon>
        <taxon>Anguilla</taxon>
    </lineage>
</organism>
<protein>
    <submittedName>
        <fullName evidence="1">Uncharacterized protein</fullName>
    </submittedName>
</protein>
<sequence>MSPFHFNYIISRNAFKFENVRWKIFQPELFK</sequence>
<accession>A0A0E9SKG2</accession>
<dbReference type="AlphaFoldDB" id="A0A0E9SKG2"/>
<reference evidence="1" key="2">
    <citation type="journal article" date="2015" name="Fish Shellfish Immunol.">
        <title>Early steps in the European eel (Anguilla anguilla)-Vibrio vulnificus interaction in the gills: Role of the RtxA13 toxin.</title>
        <authorList>
            <person name="Callol A."/>
            <person name="Pajuelo D."/>
            <person name="Ebbesson L."/>
            <person name="Teles M."/>
            <person name="MacKenzie S."/>
            <person name="Amaro C."/>
        </authorList>
    </citation>
    <scope>NUCLEOTIDE SEQUENCE</scope>
</reference>
<reference evidence="1" key="1">
    <citation type="submission" date="2014-11" db="EMBL/GenBank/DDBJ databases">
        <authorList>
            <person name="Amaro Gonzalez C."/>
        </authorList>
    </citation>
    <scope>NUCLEOTIDE SEQUENCE</scope>
</reference>
<proteinExistence type="predicted"/>
<dbReference type="EMBL" id="GBXM01066718">
    <property type="protein sequence ID" value="JAH41859.1"/>
    <property type="molecule type" value="Transcribed_RNA"/>
</dbReference>